<gene>
    <name evidence="4" type="ORF">CAL27_09025</name>
    <name evidence="3" type="ORF">CEG14_20755</name>
</gene>
<comment type="caution">
    <text evidence="3">The sequence shown here is derived from an EMBL/GenBank/DDBJ whole genome shotgun (WGS) entry which is preliminary data.</text>
</comment>
<evidence type="ECO:0008006" key="7">
    <source>
        <dbReference type="Google" id="ProtNLM"/>
    </source>
</evidence>
<keyword evidence="2" id="KW-0472">Membrane</keyword>
<dbReference type="Pfam" id="PF07332">
    <property type="entry name" value="Phage_holin_3_6"/>
    <property type="match status" value="1"/>
</dbReference>
<evidence type="ECO:0000313" key="6">
    <source>
        <dbReference type="Proteomes" id="UP000217005"/>
    </source>
</evidence>
<evidence type="ECO:0000256" key="1">
    <source>
        <dbReference type="SAM" id="Coils"/>
    </source>
</evidence>
<name>A0A261RWE5_9BORD</name>
<dbReference type="AlphaFoldDB" id="A0A261RWE5"/>
<evidence type="ECO:0000313" key="3">
    <source>
        <dbReference type="EMBL" id="OZI29077.1"/>
    </source>
</evidence>
<keyword evidence="2" id="KW-0812">Transmembrane</keyword>
<feature type="coiled-coil region" evidence="1">
    <location>
        <begin position="114"/>
        <end position="145"/>
    </location>
</feature>
<evidence type="ECO:0000313" key="5">
    <source>
        <dbReference type="Proteomes" id="UP000216354"/>
    </source>
</evidence>
<dbReference type="Proteomes" id="UP000216354">
    <property type="component" value="Unassembled WGS sequence"/>
</dbReference>
<protein>
    <recommendedName>
        <fullName evidence="7">Phage holin family protein</fullName>
    </recommendedName>
</protein>
<dbReference type="OrthoDB" id="8642121at2"/>
<feature type="transmembrane region" description="Helical" evidence="2">
    <location>
        <begin position="72"/>
        <end position="93"/>
    </location>
</feature>
<reference evidence="3 6" key="2">
    <citation type="submission" date="2017-05" db="EMBL/GenBank/DDBJ databases">
        <title>Complete and WGS of Bordetella genogroups.</title>
        <authorList>
            <person name="Spilker T."/>
            <person name="LiPuma J."/>
        </authorList>
    </citation>
    <scope>NUCLEOTIDE SEQUENCE [LARGE SCALE GENOMIC DNA]</scope>
    <source>
        <strain evidence="3 6">AU17610</strain>
    </source>
</reference>
<reference evidence="4 5" key="1">
    <citation type="submission" date="2017-05" db="EMBL/GenBank/DDBJ databases">
        <title>Complete and WGS of Bordetella genogroups.</title>
        <authorList>
            <person name="Spilker T."/>
            <person name="Lipuma J."/>
        </authorList>
    </citation>
    <scope>NUCLEOTIDE SEQUENCE [LARGE SCALE GENOMIC DNA]</scope>
    <source>
        <strain evidence="4 5">AU9795</strain>
    </source>
</reference>
<sequence>MSLRRSVFGVAASLVGLLRTRLELLALEASGEKARLVKVLGMAFAALLFITLAVLVFTITIAVAFWPTEDRYVALGLLAGIYGVIGVGLLLLVRRTLVDGPVPFAATLEELGRDAELLDRVRDAQEELEEREALAEREAAARQRAGRR</sequence>
<dbReference type="InterPro" id="IPR009937">
    <property type="entry name" value="Phage_holin_3_6"/>
</dbReference>
<evidence type="ECO:0000256" key="2">
    <source>
        <dbReference type="SAM" id="Phobius"/>
    </source>
</evidence>
<evidence type="ECO:0000313" key="4">
    <source>
        <dbReference type="EMBL" id="OZI65188.1"/>
    </source>
</evidence>
<organism evidence="3 6">
    <name type="scientific">Bordetella genomosp. 1</name>
    <dbReference type="NCBI Taxonomy" id="1395607"/>
    <lineage>
        <taxon>Bacteria</taxon>
        <taxon>Pseudomonadati</taxon>
        <taxon>Pseudomonadota</taxon>
        <taxon>Betaproteobacteria</taxon>
        <taxon>Burkholderiales</taxon>
        <taxon>Alcaligenaceae</taxon>
        <taxon>Bordetella</taxon>
    </lineage>
</organism>
<keyword evidence="5" id="KW-1185">Reference proteome</keyword>
<dbReference type="EMBL" id="NEVR01000002">
    <property type="protein sequence ID" value="OZI65188.1"/>
    <property type="molecule type" value="Genomic_DNA"/>
</dbReference>
<feature type="transmembrane region" description="Helical" evidence="2">
    <location>
        <begin position="42"/>
        <end position="65"/>
    </location>
</feature>
<accession>A0A261RWE5</accession>
<dbReference type="EMBL" id="NEVL01000005">
    <property type="protein sequence ID" value="OZI29077.1"/>
    <property type="molecule type" value="Genomic_DNA"/>
</dbReference>
<dbReference type="Proteomes" id="UP000217005">
    <property type="component" value="Unassembled WGS sequence"/>
</dbReference>
<keyword evidence="1" id="KW-0175">Coiled coil</keyword>
<proteinExistence type="predicted"/>
<dbReference type="RefSeq" id="WP_094828316.1">
    <property type="nucleotide sequence ID" value="NZ_NEVL01000005.1"/>
</dbReference>
<keyword evidence="2" id="KW-1133">Transmembrane helix</keyword>